<keyword evidence="4" id="KW-0804">Transcription</keyword>
<evidence type="ECO:0000313" key="6">
    <source>
        <dbReference type="EMBL" id="MET3600780.1"/>
    </source>
</evidence>
<dbReference type="Gene3D" id="3.40.190.290">
    <property type="match status" value="1"/>
</dbReference>
<dbReference type="InterPro" id="IPR058163">
    <property type="entry name" value="LysR-type_TF_proteobact-type"/>
</dbReference>
<keyword evidence="2" id="KW-0805">Transcription regulation</keyword>
<evidence type="ECO:0000256" key="2">
    <source>
        <dbReference type="ARBA" id="ARBA00023015"/>
    </source>
</evidence>
<evidence type="ECO:0000256" key="3">
    <source>
        <dbReference type="ARBA" id="ARBA00023125"/>
    </source>
</evidence>
<keyword evidence="3 6" id="KW-0238">DNA-binding</keyword>
<evidence type="ECO:0000256" key="1">
    <source>
        <dbReference type="ARBA" id="ARBA00009437"/>
    </source>
</evidence>
<evidence type="ECO:0000259" key="5">
    <source>
        <dbReference type="PROSITE" id="PS50931"/>
    </source>
</evidence>
<sequence>MRNFTRLQYFTAVAEAGTITAAAERLNITKAVVSKQLQLLEAELGTALVIRNSRHLKLTERGAAFYESARAALIQIEEAYRGAQQGNEVPAGELRVTAPLDFGIAFVAETAAVFSRRYPQVAVDLNFTDSRLDPVENRFDLAFRVGWLRDSTNIARKLADFEQFLVASPELMDGREAPAEPNDLLALPFITNRALGGGDRWTFRHESRPAQDVALLSTIRVDVTMGVNACVKAGGGFAIMPDLLVKDALRDGSLIRLLPDYTLRRGGIFAVFPPTPFRSAATRQFLQLMENHLRTVLKDAAAST</sequence>
<dbReference type="CDD" id="cd08422">
    <property type="entry name" value="PBP2_CrgA_like"/>
    <property type="match status" value="1"/>
</dbReference>
<name>A0ABV2ICX5_9HYPH</name>
<protein>
    <submittedName>
        <fullName evidence="6">DNA-binding transcriptional LysR family regulator</fullName>
    </submittedName>
</protein>
<dbReference type="EMBL" id="JBEPLY010000009">
    <property type="protein sequence ID" value="MET3600780.1"/>
    <property type="molecule type" value="Genomic_DNA"/>
</dbReference>
<accession>A0ABV2ICX5</accession>
<dbReference type="RefSeq" id="WP_354434659.1">
    <property type="nucleotide sequence ID" value="NZ_JBEPLY010000009.1"/>
</dbReference>
<evidence type="ECO:0000313" key="7">
    <source>
        <dbReference type="Proteomes" id="UP001549164"/>
    </source>
</evidence>
<reference evidence="6 7" key="1">
    <citation type="submission" date="2024-06" db="EMBL/GenBank/DDBJ databases">
        <title>Genomic Encyclopedia of Type Strains, Phase IV (KMG-IV): sequencing the most valuable type-strain genomes for metagenomic binning, comparative biology and taxonomic classification.</title>
        <authorList>
            <person name="Goeker M."/>
        </authorList>
    </citation>
    <scope>NUCLEOTIDE SEQUENCE [LARGE SCALE GENOMIC DNA]</scope>
    <source>
        <strain evidence="6 7">DSM 28102</strain>
    </source>
</reference>
<dbReference type="Gene3D" id="1.10.10.10">
    <property type="entry name" value="Winged helix-like DNA-binding domain superfamily/Winged helix DNA-binding domain"/>
    <property type="match status" value="1"/>
</dbReference>
<dbReference type="SUPFAM" id="SSF53850">
    <property type="entry name" value="Periplasmic binding protein-like II"/>
    <property type="match status" value="1"/>
</dbReference>
<keyword evidence="7" id="KW-1185">Reference proteome</keyword>
<organism evidence="6 7">
    <name type="scientific">Martelella mangrovi</name>
    <dbReference type="NCBI Taxonomy" id="1397477"/>
    <lineage>
        <taxon>Bacteria</taxon>
        <taxon>Pseudomonadati</taxon>
        <taxon>Pseudomonadota</taxon>
        <taxon>Alphaproteobacteria</taxon>
        <taxon>Hyphomicrobiales</taxon>
        <taxon>Aurantimonadaceae</taxon>
        <taxon>Martelella</taxon>
    </lineage>
</organism>
<dbReference type="InterPro" id="IPR036390">
    <property type="entry name" value="WH_DNA-bd_sf"/>
</dbReference>
<dbReference type="PROSITE" id="PS50931">
    <property type="entry name" value="HTH_LYSR"/>
    <property type="match status" value="1"/>
</dbReference>
<dbReference type="PANTHER" id="PTHR30537">
    <property type="entry name" value="HTH-TYPE TRANSCRIPTIONAL REGULATOR"/>
    <property type="match status" value="1"/>
</dbReference>
<evidence type="ECO:0000256" key="4">
    <source>
        <dbReference type="ARBA" id="ARBA00023163"/>
    </source>
</evidence>
<dbReference type="Pfam" id="PF00126">
    <property type="entry name" value="HTH_1"/>
    <property type="match status" value="1"/>
</dbReference>
<dbReference type="GO" id="GO:0003677">
    <property type="term" value="F:DNA binding"/>
    <property type="evidence" value="ECO:0007669"/>
    <property type="project" value="UniProtKB-KW"/>
</dbReference>
<gene>
    <name evidence="6" type="ORF">ABID12_002731</name>
</gene>
<dbReference type="Proteomes" id="UP001549164">
    <property type="component" value="Unassembled WGS sequence"/>
</dbReference>
<proteinExistence type="inferred from homology"/>
<dbReference type="InterPro" id="IPR000847">
    <property type="entry name" value="LysR_HTH_N"/>
</dbReference>
<dbReference type="SUPFAM" id="SSF46785">
    <property type="entry name" value="Winged helix' DNA-binding domain"/>
    <property type="match status" value="1"/>
</dbReference>
<dbReference type="PANTHER" id="PTHR30537:SF66">
    <property type="entry name" value="IRON-REGULATED VIRULENCE REGULATORY PROTEIN IRGB"/>
    <property type="match status" value="1"/>
</dbReference>
<dbReference type="InterPro" id="IPR036388">
    <property type="entry name" value="WH-like_DNA-bd_sf"/>
</dbReference>
<comment type="caution">
    <text evidence="6">The sequence shown here is derived from an EMBL/GenBank/DDBJ whole genome shotgun (WGS) entry which is preliminary data.</text>
</comment>
<comment type="similarity">
    <text evidence="1">Belongs to the LysR transcriptional regulatory family.</text>
</comment>
<dbReference type="Pfam" id="PF03466">
    <property type="entry name" value="LysR_substrate"/>
    <property type="match status" value="1"/>
</dbReference>
<dbReference type="InterPro" id="IPR005119">
    <property type="entry name" value="LysR_subst-bd"/>
</dbReference>
<feature type="domain" description="HTH lysR-type" evidence="5">
    <location>
        <begin position="1"/>
        <end position="59"/>
    </location>
</feature>
<dbReference type="PRINTS" id="PR00039">
    <property type="entry name" value="HTHLYSR"/>
</dbReference>